<comment type="caution">
    <text evidence="2">The sequence shown here is derived from an EMBL/GenBank/DDBJ whole genome shotgun (WGS) entry which is preliminary data.</text>
</comment>
<sequence>MRGRSREASVELVTESIVSASEAAFAVRRHVENERQKGRDFDQIHREVRRYVRHVSKPLRQDGSSPPDEPATPSEDEEDEDEERPGQTLPPAAPAPGPRPCSVREPLVLVGTCNGWSAQEAGATHWLEPVGVSDASFQESAVRVEVPEDGVSFQSSARGRAGRGACARAPRCAWRCRRGARAPRAGTRPRCTRASAQGAPETGPTPSGRRARASSSRSRASLPWRCGSR</sequence>
<dbReference type="Proteomes" id="UP001189429">
    <property type="component" value="Unassembled WGS sequence"/>
</dbReference>
<feature type="region of interest" description="Disordered" evidence="1">
    <location>
        <begin position="52"/>
        <end position="103"/>
    </location>
</feature>
<proteinExistence type="predicted"/>
<protein>
    <submittedName>
        <fullName evidence="2">Uncharacterized protein</fullName>
    </submittedName>
</protein>
<evidence type="ECO:0000313" key="3">
    <source>
        <dbReference type="Proteomes" id="UP001189429"/>
    </source>
</evidence>
<feature type="region of interest" description="Disordered" evidence="1">
    <location>
        <begin position="179"/>
        <end position="229"/>
    </location>
</feature>
<gene>
    <name evidence="2" type="ORF">PCOR1329_LOCUS16966</name>
</gene>
<feature type="compositionally biased region" description="Acidic residues" evidence="1">
    <location>
        <begin position="74"/>
        <end position="83"/>
    </location>
</feature>
<keyword evidence="3" id="KW-1185">Reference proteome</keyword>
<accession>A0ABN9R358</accession>
<evidence type="ECO:0000256" key="1">
    <source>
        <dbReference type="SAM" id="MobiDB-lite"/>
    </source>
</evidence>
<dbReference type="EMBL" id="CAUYUJ010005225">
    <property type="protein sequence ID" value="CAK0812782.1"/>
    <property type="molecule type" value="Genomic_DNA"/>
</dbReference>
<name>A0ABN9R358_9DINO</name>
<reference evidence="2" key="1">
    <citation type="submission" date="2023-10" db="EMBL/GenBank/DDBJ databases">
        <authorList>
            <person name="Chen Y."/>
            <person name="Shah S."/>
            <person name="Dougan E. K."/>
            <person name="Thang M."/>
            <person name="Chan C."/>
        </authorList>
    </citation>
    <scope>NUCLEOTIDE SEQUENCE [LARGE SCALE GENOMIC DNA]</scope>
</reference>
<feature type="compositionally biased region" description="Low complexity" evidence="1">
    <location>
        <begin position="182"/>
        <end position="194"/>
    </location>
</feature>
<evidence type="ECO:0000313" key="2">
    <source>
        <dbReference type="EMBL" id="CAK0812782.1"/>
    </source>
</evidence>
<organism evidence="2 3">
    <name type="scientific">Prorocentrum cordatum</name>
    <dbReference type="NCBI Taxonomy" id="2364126"/>
    <lineage>
        <taxon>Eukaryota</taxon>
        <taxon>Sar</taxon>
        <taxon>Alveolata</taxon>
        <taxon>Dinophyceae</taxon>
        <taxon>Prorocentrales</taxon>
        <taxon>Prorocentraceae</taxon>
        <taxon>Prorocentrum</taxon>
    </lineage>
</organism>